<dbReference type="SUPFAM" id="SSF46785">
    <property type="entry name" value="Winged helix' DNA-binding domain"/>
    <property type="match status" value="1"/>
</dbReference>
<evidence type="ECO:0000256" key="3">
    <source>
        <dbReference type="ARBA" id="ARBA00023125"/>
    </source>
</evidence>
<dbReference type="Pfam" id="PF00126">
    <property type="entry name" value="HTH_1"/>
    <property type="match status" value="1"/>
</dbReference>
<evidence type="ECO:0000313" key="7">
    <source>
        <dbReference type="Proteomes" id="UP001064262"/>
    </source>
</evidence>
<reference evidence="6" key="1">
    <citation type="submission" date="2022-09" db="EMBL/GenBank/DDBJ databases">
        <title>Winslowiella arboricola sp. nov., isolated from bleeding cankers on broadleaf hosts.</title>
        <authorList>
            <person name="Brady C."/>
            <person name="Kaur S."/>
            <person name="Crampton B."/>
            <person name="Maddock D."/>
            <person name="Arnold D."/>
            <person name="Denman S."/>
        </authorList>
    </citation>
    <scope>NUCLEOTIDE SEQUENCE</scope>
    <source>
        <strain evidence="6">BAC 15a-03b</strain>
    </source>
</reference>
<dbReference type="Pfam" id="PF03466">
    <property type="entry name" value="LysR_substrate"/>
    <property type="match status" value="1"/>
</dbReference>
<dbReference type="Gene3D" id="3.40.190.10">
    <property type="entry name" value="Periplasmic binding protein-like II"/>
    <property type="match status" value="2"/>
</dbReference>
<keyword evidence="4" id="KW-0804">Transcription</keyword>
<dbReference type="InterPro" id="IPR000847">
    <property type="entry name" value="LysR_HTH_N"/>
</dbReference>
<dbReference type="RefSeq" id="WP_267144708.1">
    <property type="nucleotide sequence ID" value="NZ_JAODIL010000082.1"/>
</dbReference>
<dbReference type="GO" id="GO:0003677">
    <property type="term" value="F:DNA binding"/>
    <property type="evidence" value="ECO:0007669"/>
    <property type="project" value="UniProtKB-KW"/>
</dbReference>
<proteinExistence type="inferred from homology"/>
<dbReference type="InterPro" id="IPR036388">
    <property type="entry name" value="WH-like_DNA-bd_sf"/>
</dbReference>
<dbReference type="PROSITE" id="PS50931">
    <property type="entry name" value="HTH_LYSR"/>
    <property type="match status" value="1"/>
</dbReference>
<dbReference type="AlphaFoldDB" id="A0A9J6PSL0"/>
<dbReference type="InterPro" id="IPR005119">
    <property type="entry name" value="LysR_subst-bd"/>
</dbReference>
<dbReference type="GO" id="GO:0032993">
    <property type="term" value="C:protein-DNA complex"/>
    <property type="evidence" value="ECO:0007669"/>
    <property type="project" value="TreeGrafter"/>
</dbReference>
<accession>A0A9J6PSL0</accession>
<dbReference type="PANTHER" id="PTHR30346:SF17">
    <property type="entry name" value="LYSR FAMILY TRANSCRIPTIONAL REGULATOR"/>
    <property type="match status" value="1"/>
</dbReference>
<protein>
    <submittedName>
        <fullName evidence="6">LysR substrate-binding domain-containing protein</fullName>
    </submittedName>
</protein>
<evidence type="ECO:0000256" key="4">
    <source>
        <dbReference type="ARBA" id="ARBA00023163"/>
    </source>
</evidence>
<evidence type="ECO:0000256" key="2">
    <source>
        <dbReference type="ARBA" id="ARBA00023015"/>
    </source>
</evidence>
<evidence type="ECO:0000259" key="5">
    <source>
        <dbReference type="PROSITE" id="PS50931"/>
    </source>
</evidence>
<keyword evidence="2" id="KW-0805">Transcription regulation</keyword>
<keyword evidence="7" id="KW-1185">Reference proteome</keyword>
<name>A0A9J6PSL0_9GAMM</name>
<dbReference type="InterPro" id="IPR036390">
    <property type="entry name" value="WH_DNA-bd_sf"/>
</dbReference>
<dbReference type="FunFam" id="1.10.10.10:FF:000001">
    <property type="entry name" value="LysR family transcriptional regulator"/>
    <property type="match status" value="1"/>
</dbReference>
<feature type="domain" description="HTH lysR-type" evidence="5">
    <location>
        <begin position="1"/>
        <end position="58"/>
    </location>
</feature>
<dbReference type="SUPFAM" id="SSF53850">
    <property type="entry name" value="Periplasmic binding protein-like II"/>
    <property type="match status" value="1"/>
</dbReference>
<comment type="caution">
    <text evidence="6">The sequence shown here is derived from an EMBL/GenBank/DDBJ whole genome shotgun (WGS) entry which is preliminary data.</text>
</comment>
<dbReference type="PANTHER" id="PTHR30346">
    <property type="entry name" value="TRANSCRIPTIONAL DUAL REGULATOR HCAR-RELATED"/>
    <property type="match status" value="1"/>
</dbReference>
<comment type="similarity">
    <text evidence="1">Belongs to the LysR transcriptional regulatory family.</text>
</comment>
<dbReference type="EMBL" id="JAODIM010000043">
    <property type="protein sequence ID" value="MCU5779686.1"/>
    <property type="molecule type" value="Genomic_DNA"/>
</dbReference>
<evidence type="ECO:0000256" key="1">
    <source>
        <dbReference type="ARBA" id="ARBA00009437"/>
    </source>
</evidence>
<evidence type="ECO:0000313" key="6">
    <source>
        <dbReference type="EMBL" id="MCU5779686.1"/>
    </source>
</evidence>
<dbReference type="CDD" id="cd08414">
    <property type="entry name" value="PBP2_LTTR_aromatics_like"/>
    <property type="match status" value="1"/>
</dbReference>
<dbReference type="Gene3D" id="1.10.10.10">
    <property type="entry name" value="Winged helix-like DNA-binding domain superfamily/Winged helix DNA-binding domain"/>
    <property type="match status" value="1"/>
</dbReference>
<keyword evidence="3" id="KW-0238">DNA-binding</keyword>
<organism evidence="6 7">
    <name type="scientific">Winslowiella arboricola</name>
    <dbReference type="NCBI Taxonomy" id="2978220"/>
    <lineage>
        <taxon>Bacteria</taxon>
        <taxon>Pseudomonadati</taxon>
        <taxon>Pseudomonadota</taxon>
        <taxon>Gammaproteobacteria</taxon>
        <taxon>Enterobacterales</taxon>
        <taxon>Erwiniaceae</taxon>
        <taxon>Winslowiella</taxon>
    </lineage>
</organism>
<gene>
    <name evidence="6" type="ORF">N5923_19545</name>
</gene>
<sequence>MDIKLLRAFVTLAQQGRFHAAADILCLTQPALTKQIQTLEHLMGVTLFLRGRQGAKMTDAGQQLYSAACELLSHYDQFRDYAREIQQGRAGKLTLGFGISSFQLAPTQVIAFRQQYPNVEVSLNDIPSDVQCRMLLEGTLQAGFIRLPAPEPLKTRILLDEALVLAIPADVTVDAENIQPVLEQHQLLQISPHRGRGLADQAVSFLNRHKLSARAVAVADDIQTLLAFVAARNGVALLPAAVRHIMPAGIKLVPLSGEYSRWQVGIAWNPAIQDVLRDKFLAMLPAD</sequence>
<dbReference type="Proteomes" id="UP001064262">
    <property type="component" value="Unassembled WGS sequence"/>
</dbReference>
<dbReference type="GO" id="GO:0003700">
    <property type="term" value="F:DNA-binding transcription factor activity"/>
    <property type="evidence" value="ECO:0007669"/>
    <property type="project" value="InterPro"/>
</dbReference>
<dbReference type="PRINTS" id="PR00039">
    <property type="entry name" value="HTHLYSR"/>
</dbReference>